<accession>A0A433JDF0</accession>
<protein>
    <recommendedName>
        <fullName evidence="3">Lysozyme</fullName>
        <ecNumber evidence="3">3.2.1.17</ecNumber>
    </recommendedName>
</protein>
<keyword evidence="2 3" id="KW-0081">Bacteriolytic enzyme</keyword>
<proteinExistence type="inferred from homology"/>
<dbReference type="GO" id="GO:0031640">
    <property type="term" value="P:killing of cells of another organism"/>
    <property type="evidence" value="ECO:0007669"/>
    <property type="project" value="UniProtKB-KW"/>
</dbReference>
<dbReference type="GO" id="GO:0009253">
    <property type="term" value="P:peptidoglycan catabolic process"/>
    <property type="evidence" value="ECO:0007669"/>
    <property type="project" value="InterPro"/>
</dbReference>
<dbReference type="InterPro" id="IPR052619">
    <property type="entry name" value="Phage_lysozyme-like"/>
</dbReference>
<comment type="caution">
    <text evidence="4">The sequence shown here is derived from an EMBL/GenBank/DDBJ whole genome shotgun (WGS) entry which is preliminary data.</text>
</comment>
<dbReference type="PANTHER" id="PTHR37406:SF1">
    <property type="entry name" value="T4-TYPE LYSOZYME 1-RELATED"/>
    <property type="match status" value="1"/>
</dbReference>
<dbReference type="OrthoDB" id="5323745at2"/>
<sequence length="138" mass="15380">MPDIAKLKADLIRDEDLRLKPYRCTAGKITIGVGRNLDDVGVTKAEALILLDNDVARVTADLDRTLPWWRKLDEPRRRALANMAFNLGIDRLRGFRKMLTALEAGDYARAAAEAQDSLWASQVGGRTARIVQTFRSGV</sequence>
<dbReference type="GO" id="GO:0016998">
    <property type="term" value="P:cell wall macromolecule catabolic process"/>
    <property type="evidence" value="ECO:0007669"/>
    <property type="project" value="InterPro"/>
</dbReference>
<comment type="catalytic activity">
    <reaction evidence="3">
        <text>Hydrolysis of (1-&gt;4)-beta-linkages between N-acetylmuramic acid and N-acetyl-D-glucosamine residues in a peptidoglycan and between N-acetyl-D-glucosamine residues in chitodextrins.</text>
        <dbReference type="EC" id="3.2.1.17"/>
    </reaction>
</comment>
<dbReference type="GO" id="GO:0003796">
    <property type="term" value="F:lysozyme activity"/>
    <property type="evidence" value="ECO:0007669"/>
    <property type="project" value="UniProtKB-EC"/>
</dbReference>
<keyword evidence="1 3" id="KW-0929">Antimicrobial</keyword>
<keyword evidence="3" id="KW-0378">Hydrolase</keyword>
<dbReference type="RefSeq" id="WP_126994792.1">
    <property type="nucleotide sequence ID" value="NZ_CP173190.1"/>
</dbReference>
<keyword evidence="3" id="KW-0326">Glycosidase</keyword>
<dbReference type="Gene3D" id="1.10.530.40">
    <property type="match status" value="1"/>
</dbReference>
<evidence type="ECO:0000256" key="2">
    <source>
        <dbReference type="ARBA" id="ARBA00022638"/>
    </source>
</evidence>
<evidence type="ECO:0000313" key="5">
    <source>
        <dbReference type="Proteomes" id="UP000280346"/>
    </source>
</evidence>
<dbReference type="Pfam" id="PF00959">
    <property type="entry name" value="Phage_lysozyme"/>
    <property type="match status" value="1"/>
</dbReference>
<dbReference type="EMBL" id="RZIJ01000002">
    <property type="protein sequence ID" value="RUQ74919.1"/>
    <property type="molecule type" value="Genomic_DNA"/>
</dbReference>
<organism evidence="4 5">
    <name type="scientific">Azospirillum doebereinerae</name>
    <dbReference type="NCBI Taxonomy" id="92933"/>
    <lineage>
        <taxon>Bacteria</taxon>
        <taxon>Pseudomonadati</taxon>
        <taxon>Pseudomonadota</taxon>
        <taxon>Alphaproteobacteria</taxon>
        <taxon>Rhodospirillales</taxon>
        <taxon>Azospirillaceae</taxon>
        <taxon>Azospirillum</taxon>
    </lineage>
</organism>
<evidence type="ECO:0000256" key="3">
    <source>
        <dbReference type="RuleBase" id="RU003788"/>
    </source>
</evidence>
<dbReference type="PANTHER" id="PTHR37406">
    <property type="entry name" value="T4-TYPE LYSOZYME 1-RELATED"/>
    <property type="match status" value="1"/>
</dbReference>
<dbReference type="InterPro" id="IPR023346">
    <property type="entry name" value="Lysozyme-like_dom_sf"/>
</dbReference>
<comment type="similarity">
    <text evidence="3">Belongs to the glycosyl hydrolase 24 family.</text>
</comment>
<dbReference type="InterPro" id="IPR002196">
    <property type="entry name" value="Glyco_hydro_24"/>
</dbReference>
<evidence type="ECO:0000313" key="4">
    <source>
        <dbReference type="EMBL" id="RUQ74919.1"/>
    </source>
</evidence>
<keyword evidence="5" id="KW-1185">Reference proteome</keyword>
<dbReference type="InterPro" id="IPR023347">
    <property type="entry name" value="Lysozyme_dom_sf"/>
</dbReference>
<evidence type="ECO:0000256" key="1">
    <source>
        <dbReference type="ARBA" id="ARBA00022529"/>
    </source>
</evidence>
<dbReference type="GO" id="GO:0042742">
    <property type="term" value="P:defense response to bacterium"/>
    <property type="evidence" value="ECO:0007669"/>
    <property type="project" value="UniProtKB-KW"/>
</dbReference>
<dbReference type="EC" id="3.2.1.17" evidence="3"/>
<dbReference type="Proteomes" id="UP000280346">
    <property type="component" value="Unassembled WGS sequence"/>
</dbReference>
<reference evidence="4 5" key="1">
    <citation type="submission" date="2018-12" db="EMBL/GenBank/DDBJ databases">
        <authorList>
            <person name="Yang Y."/>
        </authorList>
    </citation>
    <scope>NUCLEOTIDE SEQUENCE [LARGE SCALE GENOMIC DNA]</scope>
    <source>
        <strain evidence="4 5">GSF71</strain>
    </source>
</reference>
<gene>
    <name evidence="4" type="ORF">EJ913_03345</name>
</gene>
<name>A0A433JDF0_9PROT</name>
<dbReference type="SUPFAM" id="SSF53955">
    <property type="entry name" value="Lysozyme-like"/>
    <property type="match status" value="1"/>
</dbReference>
<dbReference type="AlphaFoldDB" id="A0A433JDF0"/>